<comment type="caution">
    <text evidence="4">The sequence shown here is derived from an EMBL/GenBank/DDBJ whole genome shotgun (WGS) entry which is preliminary data.</text>
</comment>
<dbReference type="InterPro" id="IPR025558">
    <property type="entry name" value="DUF4283"/>
</dbReference>
<dbReference type="Proteomes" id="UP000655225">
    <property type="component" value="Unassembled WGS sequence"/>
</dbReference>
<dbReference type="InterPro" id="IPR040256">
    <property type="entry name" value="At4g02000-like"/>
</dbReference>
<feature type="domain" description="DUF8204" evidence="3">
    <location>
        <begin position="828"/>
        <end position="905"/>
    </location>
</feature>
<evidence type="ECO:0000256" key="1">
    <source>
        <dbReference type="SAM" id="MobiDB-lite"/>
    </source>
</evidence>
<dbReference type="EMBL" id="JABCRI010000024">
    <property type="protein sequence ID" value="KAF8377878.1"/>
    <property type="molecule type" value="Genomic_DNA"/>
</dbReference>
<feature type="region of interest" description="Disordered" evidence="1">
    <location>
        <begin position="1"/>
        <end position="22"/>
    </location>
</feature>
<evidence type="ECO:0000259" key="3">
    <source>
        <dbReference type="Pfam" id="PF26631"/>
    </source>
</evidence>
<dbReference type="AlphaFoldDB" id="A0A835D2D1"/>
<dbReference type="OrthoDB" id="1939300at2759"/>
<dbReference type="OMA" id="CARIDEC"/>
<proteinExistence type="predicted"/>
<keyword evidence="5" id="KW-1185">Reference proteome</keyword>
<gene>
    <name evidence="4" type="ORF">HHK36_031266</name>
</gene>
<name>A0A835D2D1_TETSI</name>
<feature type="compositionally biased region" description="Basic residues" evidence="1">
    <location>
        <begin position="281"/>
        <end position="296"/>
    </location>
</feature>
<evidence type="ECO:0000313" key="5">
    <source>
        <dbReference type="Proteomes" id="UP000655225"/>
    </source>
</evidence>
<accession>A0A835D2D1</accession>
<dbReference type="PANTHER" id="PTHR31286:SF180">
    <property type="entry name" value="OS10G0362600 PROTEIN"/>
    <property type="match status" value="1"/>
</dbReference>
<feature type="region of interest" description="Disordered" evidence="1">
    <location>
        <begin position="269"/>
        <end position="296"/>
    </location>
</feature>
<dbReference type="Pfam" id="PF26631">
    <property type="entry name" value="DUF8204"/>
    <property type="match status" value="1"/>
</dbReference>
<dbReference type="InterPro" id="IPR036691">
    <property type="entry name" value="Endo/exonu/phosph_ase_sf"/>
</dbReference>
<evidence type="ECO:0000259" key="2">
    <source>
        <dbReference type="Pfam" id="PF14111"/>
    </source>
</evidence>
<dbReference type="SUPFAM" id="SSF56219">
    <property type="entry name" value="DNase I-like"/>
    <property type="match status" value="1"/>
</dbReference>
<evidence type="ECO:0000313" key="4">
    <source>
        <dbReference type="EMBL" id="KAF8377878.1"/>
    </source>
</evidence>
<reference evidence="4 5" key="1">
    <citation type="submission" date="2020-04" db="EMBL/GenBank/DDBJ databases">
        <title>Plant Genome Project.</title>
        <authorList>
            <person name="Zhang R.-G."/>
        </authorList>
    </citation>
    <scope>NUCLEOTIDE SEQUENCE [LARGE SCALE GENOMIC DNA]</scope>
    <source>
        <strain evidence="4">YNK0</strain>
        <tissue evidence="4">Leaf</tissue>
    </source>
</reference>
<dbReference type="PANTHER" id="PTHR31286">
    <property type="entry name" value="GLYCINE-RICH CELL WALL STRUCTURAL PROTEIN 1.8-LIKE"/>
    <property type="match status" value="1"/>
</dbReference>
<organism evidence="4 5">
    <name type="scientific">Tetracentron sinense</name>
    <name type="common">Spur-leaf</name>
    <dbReference type="NCBI Taxonomy" id="13715"/>
    <lineage>
        <taxon>Eukaryota</taxon>
        <taxon>Viridiplantae</taxon>
        <taxon>Streptophyta</taxon>
        <taxon>Embryophyta</taxon>
        <taxon>Tracheophyta</taxon>
        <taxon>Spermatophyta</taxon>
        <taxon>Magnoliopsida</taxon>
        <taxon>Trochodendrales</taxon>
        <taxon>Trochodendraceae</taxon>
        <taxon>Tetracentron</taxon>
    </lineage>
</organism>
<dbReference type="Gene3D" id="3.60.10.10">
    <property type="entry name" value="Endonuclease/exonuclease/phosphatase"/>
    <property type="match status" value="1"/>
</dbReference>
<dbReference type="Pfam" id="PF14111">
    <property type="entry name" value="DUF4283"/>
    <property type="match status" value="1"/>
</dbReference>
<evidence type="ECO:0008006" key="6">
    <source>
        <dbReference type="Google" id="ProtNLM"/>
    </source>
</evidence>
<feature type="domain" description="DUF4283" evidence="2">
    <location>
        <begin position="81"/>
        <end position="164"/>
    </location>
</feature>
<dbReference type="InterPro" id="IPR058517">
    <property type="entry name" value="DUF8204"/>
</dbReference>
<sequence length="975" mass="111211">MKETKTKTETRSKDRRVNHARDASTILPFSNPKLETLSALVLVEPFNKAQNSDAALEYVPPLFEDGKLVLSRTPEEIEKDSEEWKFSLVGFFAGPTPTFIATKQSVERMWKVRGNLEVFALENGFFIFKLNCEEDKRCILEGGPWKIRSSILIVKEWDLYVQLEKVEFTTLPLWVKIYNLPLFLWNSRSFSAIGSGLGKPICLDKQTMAKSRLGYAKLYVEVDALKDLPSELHLRLDGNTEVKLKLVFEWKPPRCEKCQVFGHDFNQCPDRPPVEPIHENRGRKKSRSRSRMPVPKRRWTPIRKAAEVLHNNSKEVAKVTHPPNEDIIEDIVVAKETCALQENQGQDFRSNSVMEAQSVLETGTGEGKCSSPNRFAILSDLDDDGQPNSVTLQPVTSLADQQCVSGPKAATLSHMGNGGATRIPPKEIFVALLKRQRPLVTTHLKLKEKSRGYVVWVLLRPKFRSMNADRVLKQISELWHRIDNYSSALNGRVWFCWDPEQLDVSPISITDQAIHCLVNAAGWVSPIVVSTIYGANDRLNRENLWQDLRVFSQVHNLPWVVLGDFNSILFPSEKRGGQPIHLPHLHSLESCCLDSGLSDLRWRGPLFTWTNGMIGQGRIDCKLDRCMTNFELIQNFPGAEASVGYSGTFDHRQVIIFLRGEARGKPKHFKFYNHWTSDPDFLKVVRDAWCSTTTGTPMFKLVSKMKNTKRALKSWSQLKFGNVSARVLQAKEELHNSMATLDSDPFNEHMQLKVRSHKMALQHLLNTEENVLRQRSRIQWLRLGDNNNKFFYRSLSSRNHKNRINSIKNESGNMISSEEEVAALAKGYFSSLLAADPIPPLDDLELPPLPSYRVEESEMETSKEVHSHFKYACVGYSVYLDGQNPPTDLKEKQAELPFCVGIELLLDKRPSTAEHIPDHVHNREEHYKVHDFILGIKLIHGLCFLEDGHVLPQPRAYKPPHSLGEEFLSRQSIFD</sequence>
<protein>
    <recommendedName>
        <fullName evidence="6">DUF4283 domain-containing protein</fullName>
    </recommendedName>
</protein>